<keyword evidence="3" id="KW-1185">Reference proteome</keyword>
<dbReference type="Proteomes" id="UP000822688">
    <property type="component" value="Chromosome 2"/>
</dbReference>
<evidence type="ECO:0008006" key="4">
    <source>
        <dbReference type="Google" id="ProtNLM"/>
    </source>
</evidence>
<dbReference type="AlphaFoldDB" id="A0A8T0IZ47"/>
<sequence length="123" mass="13819">MGMRWCWFWQMGHHLATGFASHAASPSAASLPLCSSCTYLFTELFTNGVIPFSMSYQTPKKSACPPARIAKLGNFEVLWQSTIPKKAWRNPCFGFMVRPFECKSMLSWASALTCNSIQRKIEA</sequence>
<gene>
    <name evidence="2" type="ORF">KC19_2G284300</name>
</gene>
<accession>A0A8T0IZ47</accession>
<evidence type="ECO:0000313" key="3">
    <source>
        <dbReference type="Proteomes" id="UP000822688"/>
    </source>
</evidence>
<proteinExistence type="predicted"/>
<name>A0A8T0IZ47_CERPU</name>
<evidence type="ECO:0000313" key="2">
    <source>
        <dbReference type="EMBL" id="KAG0589000.1"/>
    </source>
</evidence>
<evidence type="ECO:0000256" key="1">
    <source>
        <dbReference type="SAM" id="SignalP"/>
    </source>
</evidence>
<feature type="signal peptide" evidence="1">
    <location>
        <begin position="1"/>
        <end position="18"/>
    </location>
</feature>
<protein>
    <recommendedName>
        <fullName evidence="4">Secreted protein</fullName>
    </recommendedName>
</protein>
<keyword evidence="1" id="KW-0732">Signal</keyword>
<comment type="caution">
    <text evidence="2">The sequence shown here is derived from an EMBL/GenBank/DDBJ whole genome shotgun (WGS) entry which is preliminary data.</text>
</comment>
<feature type="chain" id="PRO_5035725141" description="Secreted protein" evidence="1">
    <location>
        <begin position="19"/>
        <end position="123"/>
    </location>
</feature>
<dbReference type="EMBL" id="CM026422">
    <property type="protein sequence ID" value="KAG0589000.1"/>
    <property type="molecule type" value="Genomic_DNA"/>
</dbReference>
<reference evidence="2" key="1">
    <citation type="submission" date="2020-06" db="EMBL/GenBank/DDBJ databases">
        <title>WGS assembly of Ceratodon purpureus strain R40.</title>
        <authorList>
            <person name="Carey S.B."/>
            <person name="Jenkins J."/>
            <person name="Shu S."/>
            <person name="Lovell J.T."/>
            <person name="Sreedasyam A."/>
            <person name="Maumus F."/>
            <person name="Tiley G.P."/>
            <person name="Fernandez-Pozo N."/>
            <person name="Barry K."/>
            <person name="Chen C."/>
            <person name="Wang M."/>
            <person name="Lipzen A."/>
            <person name="Daum C."/>
            <person name="Saski C.A."/>
            <person name="Payton A.C."/>
            <person name="Mcbreen J.C."/>
            <person name="Conrad R.E."/>
            <person name="Kollar L.M."/>
            <person name="Olsson S."/>
            <person name="Huttunen S."/>
            <person name="Landis J.B."/>
            <person name="Wickett N.J."/>
            <person name="Johnson M.G."/>
            <person name="Rensing S.A."/>
            <person name="Grimwood J."/>
            <person name="Schmutz J."/>
            <person name="Mcdaniel S.F."/>
        </authorList>
    </citation>
    <scope>NUCLEOTIDE SEQUENCE</scope>
    <source>
        <strain evidence="2">R40</strain>
    </source>
</reference>
<organism evidence="2 3">
    <name type="scientific">Ceratodon purpureus</name>
    <name type="common">Fire moss</name>
    <name type="synonym">Dicranum purpureum</name>
    <dbReference type="NCBI Taxonomy" id="3225"/>
    <lineage>
        <taxon>Eukaryota</taxon>
        <taxon>Viridiplantae</taxon>
        <taxon>Streptophyta</taxon>
        <taxon>Embryophyta</taxon>
        <taxon>Bryophyta</taxon>
        <taxon>Bryophytina</taxon>
        <taxon>Bryopsida</taxon>
        <taxon>Dicranidae</taxon>
        <taxon>Pseudoditrichales</taxon>
        <taxon>Ditrichaceae</taxon>
        <taxon>Ceratodon</taxon>
    </lineage>
</organism>